<dbReference type="EMBL" id="AGNL01004055">
    <property type="protein sequence ID" value="EJK73977.1"/>
    <property type="molecule type" value="Genomic_DNA"/>
</dbReference>
<feature type="region of interest" description="Disordered" evidence="1">
    <location>
        <begin position="296"/>
        <end position="318"/>
    </location>
</feature>
<dbReference type="OrthoDB" id="44269at2759"/>
<gene>
    <name evidence="2" type="ORF">THAOC_04373</name>
</gene>
<evidence type="ECO:0000313" key="2">
    <source>
        <dbReference type="EMBL" id="EJK73977.1"/>
    </source>
</evidence>
<proteinExistence type="predicted"/>
<evidence type="ECO:0000313" key="3">
    <source>
        <dbReference type="Proteomes" id="UP000266841"/>
    </source>
</evidence>
<protein>
    <submittedName>
        <fullName evidence="2">Uncharacterized protein</fullName>
    </submittedName>
</protein>
<dbReference type="OMA" id="CAGRNID"/>
<sequence length="439" mass="47427">MQSQPALVDLARARLRLLGTVCLPSVVGQSVWGQFLWVIRTDPGLDADVRAELVELLSSAGALAGGGESGGRRDRALTYVVGSNDNYIVSNSTTTSPDISPFDVRDMLRNALADPDSIMAGGPESMRTLLAEIEGDDGSLSSDDVVLWTRLDADDGLSVEYMEHIQTQAVRYFLPQNYDGELLESLPGADDDGDDGNRTYVDNTYVPPDWMYWCSGRNIDWFVGSDDPARRHEKGTVSPVFHANVCVTPGVTVALRSGVDPSAVPRLDHDRIVSELRVRGGSALCGRSGLAVYAPASAEEGDDEDEDSADEDDPDDGSCFHMVKGDFSAVRSRTPTSAGMMGVHPDPTQLAIEATYPQIVPVMWRSVEEDFAMNFTEMAETVSYFAEHLYEIAEDNARGQCTKGHSCKTSSKDRLGQYVDLRVEGAGGLNVVDGTIVAG</sequence>
<name>K0TNY8_THAOC</name>
<dbReference type="eggNOG" id="ENOG502SQCE">
    <property type="taxonomic scope" value="Eukaryota"/>
</dbReference>
<accession>K0TNY8</accession>
<evidence type="ECO:0000256" key="1">
    <source>
        <dbReference type="SAM" id="MobiDB-lite"/>
    </source>
</evidence>
<keyword evidence="3" id="KW-1185">Reference proteome</keyword>
<dbReference type="AlphaFoldDB" id="K0TNY8"/>
<organism evidence="2 3">
    <name type="scientific">Thalassiosira oceanica</name>
    <name type="common">Marine diatom</name>
    <dbReference type="NCBI Taxonomy" id="159749"/>
    <lineage>
        <taxon>Eukaryota</taxon>
        <taxon>Sar</taxon>
        <taxon>Stramenopiles</taxon>
        <taxon>Ochrophyta</taxon>
        <taxon>Bacillariophyta</taxon>
        <taxon>Coscinodiscophyceae</taxon>
        <taxon>Thalassiosirophycidae</taxon>
        <taxon>Thalassiosirales</taxon>
        <taxon>Thalassiosiraceae</taxon>
        <taxon>Thalassiosira</taxon>
    </lineage>
</organism>
<feature type="compositionally biased region" description="Acidic residues" evidence="1">
    <location>
        <begin position="299"/>
        <end position="316"/>
    </location>
</feature>
<reference evidence="2 3" key="1">
    <citation type="journal article" date="2012" name="Genome Biol.">
        <title>Genome and low-iron response of an oceanic diatom adapted to chronic iron limitation.</title>
        <authorList>
            <person name="Lommer M."/>
            <person name="Specht M."/>
            <person name="Roy A.S."/>
            <person name="Kraemer L."/>
            <person name="Andreson R."/>
            <person name="Gutowska M.A."/>
            <person name="Wolf J."/>
            <person name="Bergner S.V."/>
            <person name="Schilhabel M.B."/>
            <person name="Klostermeier U.C."/>
            <person name="Beiko R.G."/>
            <person name="Rosenstiel P."/>
            <person name="Hippler M."/>
            <person name="Laroche J."/>
        </authorList>
    </citation>
    <scope>NUCLEOTIDE SEQUENCE [LARGE SCALE GENOMIC DNA]</scope>
    <source>
        <strain evidence="2 3">CCMP1005</strain>
    </source>
</reference>
<comment type="caution">
    <text evidence="2">The sequence shown here is derived from an EMBL/GenBank/DDBJ whole genome shotgun (WGS) entry which is preliminary data.</text>
</comment>
<dbReference type="Proteomes" id="UP000266841">
    <property type="component" value="Unassembled WGS sequence"/>
</dbReference>